<dbReference type="Pfam" id="PF00132">
    <property type="entry name" value="Hexapep"/>
    <property type="match status" value="2"/>
</dbReference>
<dbReference type="GO" id="GO:0000166">
    <property type="term" value="F:nucleotide binding"/>
    <property type="evidence" value="ECO:0007669"/>
    <property type="project" value="InterPro"/>
</dbReference>
<dbReference type="RefSeq" id="WP_085881938.1">
    <property type="nucleotide sequence ID" value="NZ_FWFR01000001.1"/>
</dbReference>
<dbReference type="EMBL" id="FWFR01000001">
    <property type="protein sequence ID" value="SLN22843.1"/>
    <property type="molecule type" value="Genomic_DNA"/>
</dbReference>
<dbReference type="Gene3D" id="3.40.50.720">
    <property type="entry name" value="NAD(P)-binding Rossmann-like Domain"/>
    <property type="match status" value="1"/>
</dbReference>
<dbReference type="AlphaFoldDB" id="A0A1Y5RUD8"/>
<evidence type="ECO:0000313" key="3">
    <source>
        <dbReference type="EMBL" id="SLN22843.1"/>
    </source>
</evidence>
<dbReference type="SUPFAM" id="SSF51161">
    <property type="entry name" value="Trimeric LpxA-like enzymes"/>
    <property type="match status" value="1"/>
</dbReference>
<keyword evidence="3" id="KW-0808">Transferase</keyword>
<dbReference type="PANTHER" id="PTHR43377:SF6">
    <property type="entry name" value="GFO_IDH_MOCA-LIKE OXIDOREDUCTASE N-TERMINAL DOMAIN-CONTAINING PROTEIN"/>
    <property type="match status" value="1"/>
</dbReference>
<dbReference type="InterPro" id="IPR051450">
    <property type="entry name" value="Gfo/Idh/MocA_Oxidoreductases"/>
</dbReference>
<dbReference type="InterPro" id="IPR011004">
    <property type="entry name" value="Trimer_LpxA-like_sf"/>
</dbReference>
<dbReference type="CDD" id="cd03358">
    <property type="entry name" value="LbH_WxcM_N_like"/>
    <property type="match status" value="1"/>
</dbReference>
<dbReference type="OrthoDB" id="9800846at2"/>
<dbReference type="SUPFAM" id="SSF55347">
    <property type="entry name" value="Glyceraldehyde-3-phosphate dehydrogenase-like, C-terminal domain"/>
    <property type="match status" value="1"/>
</dbReference>
<keyword evidence="4" id="KW-1185">Reference proteome</keyword>
<keyword evidence="3" id="KW-0012">Acyltransferase</keyword>
<accession>A0A1Y5RUD8</accession>
<evidence type="ECO:0000259" key="2">
    <source>
        <dbReference type="Pfam" id="PF22725"/>
    </source>
</evidence>
<dbReference type="Gene3D" id="2.160.10.10">
    <property type="entry name" value="Hexapeptide repeat proteins"/>
    <property type="match status" value="1"/>
</dbReference>
<feature type="domain" description="GFO/IDH/MocA-like oxidoreductase" evidence="2">
    <location>
        <begin position="128"/>
        <end position="237"/>
    </location>
</feature>
<sequence>MTARHVALVGSGYWGKNLARVLSELGALAAICDSDPELAGPIAEKFDVPLIGSLGDILADEAITAVAVATPAGTHYRVARDALLAGKDVFVEKPIALELSDAEDLARIAAAEGRVLMVGHLLHYHPAFLRMLEAVREGELGRLRYVYSNRLNIGKLRREENVLWSFAPHDISMILALAGERPNRVSAVGHCYLHETIADTTLTHLDFPSGLHGHVFVSWLHPFKEQKLVAVGESGMLVFDDTLGWDDKLLLYRHGIEWKNGVPVANKANAERVVLSEGEPLTAEMSHFLDCVATRRTPRTDAREGIDVLSILHAAQQSMDAGRPASPAAAAEAAAKPAATARSDYFVHPSALVDDGVSVGAGSKIWHFSHVLGGSRLGARCVIGQNVMIGPDVAIGDGCKLQNNVAVYKGVTLEEDVFCGPSMVFTNVLTPRAHVERKDEFLPTLVRRGATIGANATIICGVTLGRYCMIGAGAVVTRDVPDHALVVGNPARRIGWVSESGERLGDDLVCPRSGQRYRETADGTLEACNG</sequence>
<dbReference type="InterPro" id="IPR001451">
    <property type="entry name" value="Hexapep"/>
</dbReference>
<protein>
    <submittedName>
        <fullName evidence="3">UDP-2-acetamido-3-amino-2, 3-dideoxy-D-glucuronate N-acetyltransferase</fullName>
        <ecNumber evidence="3">2.3.1.201</ecNumber>
    </submittedName>
</protein>
<dbReference type="InterPro" id="IPR055170">
    <property type="entry name" value="GFO_IDH_MocA-like_dom"/>
</dbReference>
<dbReference type="InParanoid" id="A0A1Y5RUD8"/>
<dbReference type="Proteomes" id="UP000193200">
    <property type="component" value="Unassembled WGS sequence"/>
</dbReference>
<reference evidence="3 4" key="1">
    <citation type="submission" date="2017-03" db="EMBL/GenBank/DDBJ databases">
        <authorList>
            <person name="Afonso C.L."/>
            <person name="Miller P.J."/>
            <person name="Scott M.A."/>
            <person name="Spackman E."/>
            <person name="Goraichik I."/>
            <person name="Dimitrov K.M."/>
            <person name="Suarez D.L."/>
            <person name="Swayne D.E."/>
        </authorList>
    </citation>
    <scope>NUCLEOTIDE SEQUENCE [LARGE SCALE GENOMIC DNA]</scope>
    <source>
        <strain evidence="3 4">CECT 7691</strain>
    </source>
</reference>
<evidence type="ECO:0000313" key="4">
    <source>
        <dbReference type="Proteomes" id="UP000193200"/>
    </source>
</evidence>
<dbReference type="InterPro" id="IPR036291">
    <property type="entry name" value="NAD(P)-bd_dom_sf"/>
</dbReference>
<feature type="domain" description="Gfo/Idh/MocA-like oxidoreductase N-terminal" evidence="1">
    <location>
        <begin position="5"/>
        <end position="120"/>
    </location>
</feature>
<dbReference type="SUPFAM" id="SSF51735">
    <property type="entry name" value="NAD(P)-binding Rossmann-fold domains"/>
    <property type="match status" value="1"/>
</dbReference>
<dbReference type="InterPro" id="IPR000683">
    <property type="entry name" value="Gfo/Idh/MocA-like_OxRdtase_N"/>
</dbReference>
<organism evidence="3 4">
    <name type="scientific">Oceanibacterium hippocampi</name>
    <dbReference type="NCBI Taxonomy" id="745714"/>
    <lineage>
        <taxon>Bacteria</taxon>
        <taxon>Pseudomonadati</taxon>
        <taxon>Pseudomonadota</taxon>
        <taxon>Alphaproteobacteria</taxon>
        <taxon>Sneathiellales</taxon>
        <taxon>Sneathiellaceae</taxon>
        <taxon>Oceanibacterium</taxon>
    </lineage>
</organism>
<dbReference type="PANTHER" id="PTHR43377">
    <property type="entry name" value="BILIVERDIN REDUCTASE A"/>
    <property type="match status" value="1"/>
</dbReference>
<dbReference type="EC" id="2.3.1.201" evidence="3"/>
<proteinExistence type="predicted"/>
<evidence type="ECO:0000259" key="1">
    <source>
        <dbReference type="Pfam" id="PF01408"/>
    </source>
</evidence>
<gene>
    <name evidence="3" type="primary">wbpD</name>
    <name evidence="3" type="ORF">OCH7691_00615</name>
</gene>
<name>A0A1Y5RUD8_9PROT</name>
<dbReference type="Pfam" id="PF01408">
    <property type="entry name" value="GFO_IDH_MocA"/>
    <property type="match status" value="1"/>
</dbReference>
<dbReference type="Gene3D" id="3.30.360.10">
    <property type="entry name" value="Dihydrodipicolinate Reductase, domain 2"/>
    <property type="match status" value="1"/>
</dbReference>
<dbReference type="GO" id="GO:0016746">
    <property type="term" value="F:acyltransferase activity"/>
    <property type="evidence" value="ECO:0007669"/>
    <property type="project" value="UniProtKB-KW"/>
</dbReference>
<dbReference type="Pfam" id="PF22725">
    <property type="entry name" value="GFO_IDH_MocA_C3"/>
    <property type="match status" value="1"/>
</dbReference>